<accession>W6MG26</accession>
<dbReference type="SUPFAM" id="SSF68906">
    <property type="entry name" value="SAP domain"/>
    <property type="match status" value="1"/>
</dbReference>
<dbReference type="AlphaFoldDB" id="W6MG26"/>
<reference evidence="3" key="1">
    <citation type="submission" date="2013-12" db="EMBL/GenBank/DDBJ databases">
        <authorList>
            <person name="Genoscope - CEA"/>
        </authorList>
    </citation>
    <scope>NUCLEOTIDE SEQUENCE</scope>
    <source>
        <strain evidence="3">CBS 1993</strain>
    </source>
</reference>
<dbReference type="GeneID" id="34518061"/>
<feature type="compositionally biased region" description="Polar residues" evidence="1">
    <location>
        <begin position="138"/>
        <end position="152"/>
    </location>
</feature>
<dbReference type="STRING" id="1382522.W6MG26"/>
<dbReference type="EMBL" id="HG793125">
    <property type="protein sequence ID" value="CDK24656.1"/>
    <property type="molecule type" value="Genomic_DNA"/>
</dbReference>
<sequence>MASVLRSARSLPTLRTAYQQGVRQQLQSAPRLPPSASSSKYFSNKAIKTVFAEDDLSFVSRQYETFQRQSQPITFVRSVHQTSKAQTTLLDSNAGSKYVSMNLQGLKSECKRRGLKVSGRKLELIQRLSHSDAPGSPPSSRQLSTASKSKTVNAKEPENLIKIQKKSLSTKTVQKRTISRTATVSAKGDSSTIESFKIPHHNYDPPDPVPPIKIPSLSTEASLKDATTPVDPKNPKDILDAKVEGAVSLGVDSPPVATQSGVVVEPLEIDTSESSQSGEEPISFRDKGILAAFAVASIGWWYLKPKTSEGH</sequence>
<dbReference type="Pfam" id="PF02037">
    <property type="entry name" value="SAP"/>
    <property type="match status" value="1"/>
</dbReference>
<gene>
    <name evidence="3" type="ORF">KUCA_T00000622001</name>
</gene>
<keyword evidence="4" id="KW-1185">Reference proteome</keyword>
<dbReference type="HOGENOM" id="CLU_1050087_0_0_1"/>
<evidence type="ECO:0000259" key="2">
    <source>
        <dbReference type="PROSITE" id="PS50800"/>
    </source>
</evidence>
<feature type="domain" description="SAP" evidence="2">
    <location>
        <begin position="98"/>
        <end position="132"/>
    </location>
</feature>
<name>W6MG26_9ASCO</name>
<feature type="region of interest" description="Disordered" evidence="1">
    <location>
        <begin position="126"/>
        <end position="158"/>
    </location>
</feature>
<dbReference type="SMART" id="SM00513">
    <property type="entry name" value="SAP"/>
    <property type="match status" value="1"/>
</dbReference>
<reference evidence="3" key="2">
    <citation type="submission" date="2014-02" db="EMBL/GenBank/DDBJ databases">
        <title>Complete DNA sequence of /Kuraishia capsulata/ illustrates novel genomic features among budding yeasts (/Saccharomycotina/).</title>
        <authorList>
            <person name="Morales L."/>
            <person name="Noel B."/>
            <person name="Porcel B."/>
            <person name="Marcet-Houben M."/>
            <person name="Hullo M-F."/>
            <person name="Sacerdot C."/>
            <person name="Tekaia F."/>
            <person name="Leh-Louis V."/>
            <person name="Despons L."/>
            <person name="Khanna V."/>
            <person name="Aury J-M."/>
            <person name="Barbe V."/>
            <person name="Couloux A."/>
            <person name="Labadie K."/>
            <person name="Pelletier E."/>
            <person name="Souciet J-L."/>
            <person name="Boekhout T."/>
            <person name="Gabaldon T."/>
            <person name="Wincker P."/>
            <person name="Dujon B."/>
        </authorList>
    </citation>
    <scope>NUCLEOTIDE SEQUENCE</scope>
    <source>
        <strain evidence="3">CBS 1993</strain>
    </source>
</reference>
<dbReference type="InterPro" id="IPR036361">
    <property type="entry name" value="SAP_dom_sf"/>
</dbReference>
<dbReference type="OrthoDB" id="3993201at2759"/>
<dbReference type="InterPro" id="IPR003034">
    <property type="entry name" value="SAP_dom"/>
</dbReference>
<protein>
    <recommendedName>
        <fullName evidence="2">SAP domain-containing protein</fullName>
    </recommendedName>
</protein>
<evidence type="ECO:0000256" key="1">
    <source>
        <dbReference type="SAM" id="MobiDB-lite"/>
    </source>
</evidence>
<organism evidence="3 4">
    <name type="scientific">Kuraishia capsulata CBS 1993</name>
    <dbReference type="NCBI Taxonomy" id="1382522"/>
    <lineage>
        <taxon>Eukaryota</taxon>
        <taxon>Fungi</taxon>
        <taxon>Dikarya</taxon>
        <taxon>Ascomycota</taxon>
        <taxon>Saccharomycotina</taxon>
        <taxon>Pichiomycetes</taxon>
        <taxon>Pichiales</taxon>
        <taxon>Pichiaceae</taxon>
        <taxon>Kuraishia</taxon>
    </lineage>
</organism>
<proteinExistence type="predicted"/>
<dbReference type="Proteomes" id="UP000019384">
    <property type="component" value="Unassembled WGS sequence"/>
</dbReference>
<evidence type="ECO:0000313" key="4">
    <source>
        <dbReference type="Proteomes" id="UP000019384"/>
    </source>
</evidence>
<evidence type="ECO:0000313" key="3">
    <source>
        <dbReference type="EMBL" id="CDK24656.1"/>
    </source>
</evidence>
<dbReference type="Gene3D" id="1.10.720.30">
    <property type="entry name" value="SAP domain"/>
    <property type="match status" value="1"/>
</dbReference>
<dbReference type="PROSITE" id="PS50800">
    <property type="entry name" value="SAP"/>
    <property type="match status" value="1"/>
</dbReference>
<dbReference type="RefSeq" id="XP_022456673.1">
    <property type="nucleotide sequence ID" value="XM_022605179.1"/>
</dbReference>